<dbReference type="SUPFAM" id="SSF48034">
    <property type="entry name" value="Guanido kinase N-terminal domain"/>
    <property type="match status" value="1"/>
</dbReference>
<comment type="similarity">
    <text evidence="1">Belongs to the ATP:guanido phosphotransferase family.</text>
</comment>
<comment type="caution">
    <text evidence="3">The sequence shown here is derived from an EMBL/GenBank/DDBJ whole genome shotgun (WGS) entry which is preliminary data.</text>
</comment>
<evidence type="ECO:0000313" key="3">
    <source>
        <dbReference type="EMBL" id="KAK2706377.1"/>
    </source>
</evidence>
<name>A0AA88KWE3_ARTSF</name>
<proteinExistence type="inferred from homology"/>
<organism evidence="3 4">
    <name type="scientific">Artemia franciscana</name>
    <name type="common">Brine shrimp</name>
    <name type="synonym">Artemia sanfranciscana</name>
    <dbReference type="NCBI Taxonomy" id="6661"/>
    <lineage>
        <taxon>Eukaryota</taxon>
        <taxon>Metazoa</taxon>
        <taxon>Ecdysozoa</taxon>
        <taxon>Arthropoda</taxon>
        <taxon>Crustacea</taxon>
        <taxon>Branchiopoda</taxon>
        <taxon>Anostraca</taxon>
        <taxon>Artemiidae</taxon>
        <taxon>Artemia</taxon>
    </lineage>
</organism>
<dbReference type="Proteomes" id="UP001187531">
    <property type="component" value="Unassembled WGS sequence"/>
</dbReference>
<dbReference type="PROSITE" id="PS51509">
    <property type="entry name" value="PHOSPHAGEN_KINASE_N"/>
    <property type="match status" value="1"/>
</dbReference>
<keyword evidence="4" id="KW-1185">Reference proteome</keyword>
<feature type="domain" description="Phosphagen kinase N-terminal" evidence="2">
    <location>
        <begin position="1"/>
        <end position="53"/>
    </location>
</feature>
<dbReference type="AlphaFoldDB" id="A0AA88KWE3"/>
<dbReference type="InterPro" id="IPR036802">
    <property type="entry name" value="ATP-guanido_PTrfase_N_sf"/>
</dbReference>
<evidence type="ECO:0000259" key="2">
    <source>
        <dbReference type="PROSITE" id="PS51509"/>
    </source>
</evidence>
<protein>
    <recommendedName>
        <fullName evidence="2">Phosphagen kinase N-terminal domain-containing protein</fullName>
    </recommendedName>
</protein>
<evidence type="ECO:0000256" key="1">
    <source>
        <dbReference type="PROSITE-ProRule" id="PRU00842"/>
    </source>
</evidence>
<dbReference type="EMBL" id="JAVRJZ010000020">
    <property type="protein sequence ID" value="KAK2706377.1"/>
    <property type="molecule type" value="Genomic_DNA"/>
</dbReference>
<dbReference type="GO" id="GO:0016301">
    <property type="term" value="F:kinase activity"/>
    <property type="evidence" value="ECO:0007669"/>
    <property type="project" value="InterPro"/>
</dbReference>
<dbReference type="InterPro" id="IPR022413">
    <property type="entry name" value="ATP-guanido_PTrfase_N"/>
</dbReference>
<sequence>MFKTLTSPRATLLDVISSEAGNPDLGAAMDTPSTESYIQLVPLFASIIEDYQIFDYLKMTPHPPSEINNVSTLVDMDPDNEFLISPRLKYGRCLRGFLHTLLLLLQKK</sequence>
<evidence type="ECO:0000313" key="4">
    <source>
        <dbReference type="Proteomes" id="UP001187531"/>
    </source>
</evidence>
<gene>
    <name evidence="3" type="ORF">QYM36_016424</name>
</gene>
<reference evidence="3" key="1">
    <citation type="submission" date="2023-07" db="EMBL/GenBank/DDBJ databases">
        <title>Chromosome-level genome assembly of Artemia franciscana.</title>
        <authorList>
            <person name="Jo E."/>
        </authorList>
    </citation>
    <scope>NUCLEOTIDE SEQUENCE</scope>
    <source>
        <tissue evidence="3">Whole body</tissue>
    </source>
</reference>
<accession>A0AA88KWE3</accession>